<evidence type="ECO:0000256" key="2">
    <source>
        <dbReference type="ARBA" id="ARBA00022980"/>
    </source>
</evidence>
<keyword evidence="5" id="KW-1185">Reference proteome</keyword>
<evidence type="ECO:0000313" key="4">
    <source>
        <dbReference type="EMBL" id="KAK0638665.1"/>
    </source>
</evidence>
<keyword evidence="3" id="KW-0687">Ribonucleoprotein</keyword>
<organism evidence="4 5">
    <name type="scientific">Cercophora newfieldiana</name>
    <dbReference type="NCBI Taxonomy" id="92897"/>
    <lineage>
        <taxon>Eukaryota</taxon>
        <taxon>Fungi</taxon>
        <taxon>Dikarya</taxon>
        <taxon>Ascomycota</taxon>
        <taxon>Pezizomycotina</taxon>
        <taxon>Sordariomycetes</taxon>
        <taxon>Sordariomycetidae</taxon>
        <taxon>Sordariales</taxon>
        <taxon>Lasiosphaeriaceae</taxon>
        <taxon>Cercophora</taxon>
    </lineage>
</organism>
<dbReference type="EMBL" id="JAULSV010000007">
    <property type="protein sequence ID" value="KAK0638665.1"/>
    <property type="molecule type" value="Genomic_DNA"/>
</dbReference>
<name>A0AA39XRY6_9PEZI</name>
<dbReference type="InterPro" id="IPR011331">
    <property type="entry name" value="Ribosomal_eL37/eL43"/>
</dbReference>
<keyword evidence="2 4" id="KW-0689">Ribosomal protein</keyword>
<dbReference type="GO" id="GO:0003735">
    <property type="term" value="F:structural constituent of ribosome"/>
    <property type="evidence" value="ECO:0007669"/>
    <property type="project" value="InterPro"/>
</dbReference>
<proteinExistence type="inferred from homology"/>
<dbReference type="AlphaFoldDB" id="A0AA39XRY6"/>
<dbReference type="NCBIfam" id="TIGR00280">
    <property type="entry name" value="eL43_euk_arch"/>
    <property type="match status" value="1"/>
</dbReference>
<dbReference type="Gene3D" id="2.20.25.30">
    <property type="match status" value="1"/>
</dbReference>
<gene>
    <name evidence="4" type="ORF">B0T16DRAFT_337378</name>
</gene>
<dbReference type="GO" id="GO:0006412">
    <property type="term" value="P:translation"/>
    <property type="evidence" value="ECO:0007669"/>
    <property type="project" value="InterPro"/>
</dbReference>
<evidence type="ECO:0000256" key="3">
    <source>
        <dbReference type="ARBA" id="ARBA00023274"/>
    </source>
</evidence>
<dbReference type="InterPro" id="IPR050522">
    <property type="entry name" value="Ribosomal_protein_eL43"/>
</dbReference>
<dbReference type="SUPFAM" id="SSF57829">
    <property type="entry name" value="Zn-binding ribosomal proteins"/>
    <property type="match status" value="1"/>
</dbReference>
<dbReference type="GO" id="GO:1990904">
    <property type="term" value="C:ribonucleoprotein complex"/>
    <property type="evidence" value="ECO:0007669"/>
    <property type="project" value="UniProtKB-KW"/>
</dbReference>
<dbReference type="InterPro" id="IPR011332">
    <property type="entry name" value="Ribosomal_zn-bd"/>
</dbReference>
<dbReference type="InterPro" id="IPR002674">
    <property type="entry name" value="Ribosomal_eL43"/>
</dbReference>
<evidence type="ECO:0000313" key="5">
    <source>
        <dbReference type="Proteomes" id="UP001174936"/>
    </source>
</evidence>
<dbReference type="PANTHER" id="PTHR48129">
    <property type="entry name" value="60S RIBOSOMAL PROTEIN L37A"/>
    <property type="match status" value="1"/>
</dbReference>
<accession>A0AA39XRY6</accession>
<dbReference type="Proteomes" id="UP001174936">
    <property type="component" value="Unassembled WGS sequence"/>
</dbReference>
<comment type="caution">
    <text evidence="4">The sequence shown here is derived from an EMBL/GenBank/DDBJ whole genome shotgun (WGS) entry which is preliminary data.</text>
</comment>
<dbReference type="Pfam" id="PF01780">
    <property type="entry name" value="Ribosomal_L37ae"/>
    <property type="match status" value="1"/>
</dbReference>
<protein>
    <submittedName>
        <fullName evidence="4">60S ribosomal protein L37a</fullName>
    </submittedName>
</protein>
<evidence type="ECO:0000256" key="1">
    <source>
        <dbReference type="ARBA" id="ARBA00008672"/>
    </source>
</evidence>
<reference evidence="4" key="1">
    <citation type="submission" date="2023-06" db="EMBL/GenBank/DDBJ databases">
        <title>Genome-scale phylogeny and comparative genomics of the fungal order Sordariales.</title>
        <authorList>
            <consortium name="Lawrence Berkeley National Laboratory"/>
            <person name="Hensen N."/>
            <person name="Bonometti L."/>
            <person name="Westerberg I."/>
            <person name="Brannstrom I.O."/>
            <person name="Guillou S."/>
            <person name="Cros-Aarteil S."/>
            <person name="Calhoun S."/>
            <person name="Haridas S."/>
            <person name="Kuo A."/>
            <person name="Mondo S."/>
            <person name="Pangilinan J."/>
            <person name="Riley R."/>
            <person name="Labutti K."/>
            <person name="Andreopoulos B."/>
            <person name="Lipzen A."/>
            <person name="Chen C."/>
            <person name="Yanf M."/>
            <person name="Daum C."/>
            <person name="Ng V."/>
            <person name="Clum A."/>
            <person name="Steindorff A."/>
            <person name="Ohm R."/>
            <person name="Martin F."/>
            <person name="Silar P."/>
            <person name="Natvig D."/>
            <person name="Lalanne C."/>
            <person name="Gautier V."/>
            <person name="Ament-Velasquez S.L."/>
            <person name="Kruys A."/>
            <person name="Hutchinson M.I."/>
            <person name="Powell A.J."/>
            <person name="Barry K."/>
            <person name="Miller A.N."/>
            <person name="Grigoriev I.V."/>
            <person name="Debuchy R."/>
            <person name="Gladieux P."/>
            <person name="Thoren M.H."/>
            <person name="Johannesson H."/>
        </authorList>
    </citation>
    <scope>NUCLEOTIDE SEQUENCE</scope>
    <source>
        <strain evidence="4">SMH2532-1</strain>
    </source>
</reference>
<comment type="similarity">
    <text evidence="1">Belongs to the eukaryotic ribosomal protein eL43 family.</text>
</comment>
<sequence>MSGPVSCTATNIPLTRYGSSLRKQMKRLETPQHARYLCTFCGKKTVKRVSVGIWNCRRCNKTMAGGAYLLSTPTASSVRATIRRLRETVGV</sequence>
<dbReference type="PANTHER" id="PTHR48129:SF1">
    <property type="entry name" value="LARGE RIBOSOMAL SUBUNIT PROTEIN EL43"/>
    <property type="match status" value="1"/>
</dbReference>
<dbReference type="GO" id="GO:0005840">
    <property type="term" value="C:ribosome"/>
    <property type="evidence" value="ECO:0007669"/>
    <property type="project" value="UniProtKB-KW"/>
</dbReference>